<dbReference type="AlphaFoldDB" id="A0AAE3KE55"/>
<reference evidence="2" key="1">
    <citation type="journal article" date="2022" name="Syst. Appl. Microbiol.">
        <title>Natronocalculus amylovorans gen. nov., sp. nov., and Natranaeroarchaeum aerophilus sp. nov., dominant culturable amylolytic natronoarchaea from hypersaline soda lakes in southwestern Siberia.</title>
        <authorList>
            <person name="Sorokin D.Y."/>
            <person name="Elcheninov A.G."/>
            <person name="Khizhniak T.V."/>
            <person name="Koenen M."/>
            <person name="Bale N.J."/>
            <person name="Damste J.S.S."/>
            <person name="Kublanov I.V."/>
        </authorList>
    </citation>
    <scope>NUCLEOTIDE SEQUENCE</scope>
    <source>
        <strain evidence="2">AArc-St2</strain>
    </source>
</reference>
<dbReference type="EMBL" id="JAKRVX010000013">
    <property type="protein sequence ID" value="MCL9818504.1"/>
    <property type="molecule type" value="Genomic_DNA"/>
</dbReference>
<proteinExistence type="predicted"/>
<evidence type="ECO:0000313" key="3">
    <source>
        <dbReference type="Proteomes" id="UP001203207"/>
    </source>
</evidence>
<evidence type="ECO:0000259" key="1">
    <source>
        <dbReference type="Pfam" id="PF02589"/>
    </source>
</evidence>
<name>A0AAE3KE55_9EURY</name>
<dbReference type="SUPFAM" id="SSF100950">
    <property type="entry name" value="NagB/RpiA/CoA transferase-like"/>
    <property type="match status" value="1"/>
</dbReference>
<dbReference type="Proteomes" id="UP001203207">
    <property type="component" value="Unassembled WGS sequence"/>
</dbReference>
<feature type="domain" description="LUD" evidence="1">
    <location>
        <begin position="64"/>
        <end position="167"/>
    </location>
</feature>
<comment type="caution">
    <text evidence="2">The sequence shown here is derived from an EMBL/GenBank/DDBJ whole genome shotgun (WGS) entry which is preliminary data.</text>
</comment>
<dbReference type="InterPro" id="IPR003741">
    <property type="entry name" value="LUD_dom"/>
</dbReference>
<dbReference type="Pfam" id="PF02589">
    <property type="entry name" value="LUD_dom"/>
    <property type="match status" value="1"/>
</dbReference>
<protein>
    <submittedName>
        <fullName evidence="2">LUD domain-containing protein</fullName>
    </submittedName>
</protein>
<accession>A0AAE3KE55</accession>
<evidence type="ECO:0000313" key="2">
    <source>
        <dbReference type="EMBL" id="MCL9818504.1"/>
    </source>
</evidence>
<sequence length="177" mass="18199">MSINQDNNVTDFQQSLAALDVDVTYTAPAAFAETLASIVQGETIGVPLPFDSISQPEWIDTEVTPAKLNAAQTSVTPASLGIADYGSVVLDSTTDGAEQISLFVDLHIPVLSAEDIVRSMSDAVGHLGPKLRAGGSSIIATGPSATADMGALVKGAHGPKDVHVIVLTDETDGGNNE</sequence>
<gene>
    <name evidence="2" type="ORF">AArcSt2_16325</name>
</gene>
<dbReference type="PANTHER" id="PTHR43682">
    <property type="entry name" value="LACTATE UTILIZATION PROTEIN C"/>
    <property type="match status" value="1"/>
</dbReference>
<dbReference type="PANTHER" id="PTHR43682:SF1">
    <property type="entry name" value="LACTATE UTILIZATION PROTEIN C"/>
    <property type="match status" value="1"/>
</dbReference>
<organism evidence="2 3">
    <name type="scientific">Natronocalculus amylovorans</name>
    <dbReference type="NCBI Taxonomy" id="2917812"/>
    <lineage>
        <taxon>Archaea</taxon>
        <taxon>Methanobacteriati</taxon>
        <taxon>Methanobacteriota</taxon>
        <taxon>Stenosarchaea group</taxon>
        <taxon>Halobacteria</taxon>
        <taxon>Halobacteriales</taxon>
        <taxon>Haloferacaceae</taxon>
        <taxon>Natronocalculus</taxon>
    </lineage>
</organism>
<dbReference type="RefSeq" id="WP_250586250.1">
    <property type="nucleotide sequence ID" value="NZ_JAKRVX010000013.1"/>
</dbReference>
<dbReference type="InterPro" id="IPR024185">
    <property type="entry name" value="FTHF_cligase-like_sf"/>
</dbReference>
<dbReference type="Gene3D" id="3.40.50.10420">
    <property type="entry name" value="NagB/RpiA/CoA transferase-like"/>
    <property type="match status" value="1"/>
</dbReference>
<keyword evidence="3" id="KW-1185">Reference proteome</keyword>
<dbReference type="InterPro" id="IPR037171">
    <property type="entry name" value="NagB/RpiA_transferase-like"/>
</dbReference>
<reference evidence="2" key="2">
    <citation type="submission" date="2022-02" db="EMBL/GenBank/DDBJ databases">
        <authorList>
            <person name="Elcheninov A.G."/>
            <person name="Sorokin D.Y."/>
            <person name="Kublanov I.V."/>
        </authorList>
    </citation>
    <scope>NUCLEOTIDE SEQUENCE</scope>
    <source>
        <strain evidence="2">AArc-St2</strain>
    </source>
</reference>